<dbReference type="FunFam" id="2.10.25.10:FF:000014">
    <property type="entry name" value="Latent-transforming growth factor beta-binding protein 3"/>
    <property type="match status" value="1"/>
</dbReference>
<evidence type="ECO:0000259" key="20">
    <source>
        <dbReference type="PROSITE" id="PS50923"/>
    </source>
</evidence>
<keyword evidence="9 14" id="KW-1015">Disulfide bond</keyword>
<dbReference type="CDD" id="cd00041">
    <property type="entry name" value="CUB"/>
    <property type="match status" value="3"/>
</dbReference>
<evidence type="ECO:0000259" key="17">
    <source>
        <dbReference type="PROSITE" id="PS50026"/>
    </source>
</evidence>
<dbReference type="SUPFAM" id="SSF49854">
    <property type="entry name" value="Spermadhesin, CUB domain"/>
    <property type="match status" value="3"/>
</dbReference>
<dbReference type="SUPFAM" id="SSF57535">
    <property type="entry name" value="Complement control module/SCR domain"/>
    <property type="match status" value="7"/>
</dbReference>
<gene>
    <name evidence="21" type="ORF">FSP39_001900</name>
</gene>
<sequence length="1741" mass="193483">MTSIEHKPECPLCRKRLSERTLIRDTQFDEVIAKINERSEEQDSTHQEQQQTPANVPVSSISEILLSVLPIRDQEMRERTDNLIGMKDSEIQRLNQQIQTHDSTVQQHQDNVIRLETELEREREKTAQLEDSVSRKRQRKEALKSGYPMSLKLFYFIILPVINNKIVLLTDDIQRLQAELVTSKTVALKAHQDQTAAQSALLIKVQELQSAKDSIENKDKEINDLKKELSDSQEAIGSIKDDLENKKTANGKLLEKFQAESDKNKMLDAELVRTKQEIARCRLQIEQLILYERMCKRKDEELQQIRGETLPTKDSMIADLQSQVQALLEEMAVLKQTTVPMSEHTAKLNSELHESIQQLQSYYEEEYDSKVQTLERTNESLQSQLRNLENETMHQTQIQDQLQTATKTYKTLIAENTGLHERVKKNESDISRLRQELQISGQRNQELQRNYTMLQNRFGAIRNRKLAVTWVEDAVENNWIADHAMSQHGEYWIGLSRTRNELRWNKYRTSTDVTFSQNEGLWGNMQPDSSSGDCVSVMQEGNGWRYQNCHKRLPFICRQAAVPLQENGQVYFSVVVTLNNKTNAFFCHNGKGINKKWMCDRQNDCGDNSDEVNCPSTDLCSYYYNTETGNLATSSSSYRQKATCRWTIEVPIGKRIRLTVNRNYNLERNADILSVWTGGYTMKESSLLQEVTGSSSSSQTFYSSNNFMILILSSDGTIENSGFTATWNTNVPEVTNNVVSLMANSSWQELRSPFYPNSVPYDLRSQWVIQADKKNVISLKFDDIQLPKGSVLEIRDGGEIDSPLVYSNPLTAIPNPAIYITKSRKVLVTLTTESEMDMDAKGFKIMYKEGCSLALTGLEGMIQSPGYLIGGYPDNVTCDWTITRPQTESRALSLRVSDFTLKTSDYLKIYNDSSESMALHPGSGFSESASPVGHVFTSTTGHIKVEFISNLVLPTTGFKAQYSIDCPELSISEWTMNSDNDSYTAFDNMINITCQDGYSFKQEEFAGMSYVSLTCLAGGKWNVPRIPDCQVSYCGPPPTIQNGVIKGDMGPYGVTVGSNVTYECNGGFTMSSAETITCQTDGMWSTPPSCNAQSCSTVQSPTPGDVNITAGSGTDYATIVRFRCDPGYELEGPEYVYCMSNGSWSHESPRCNKIRCPIPEDVRRGSVTATSTPVLYQGTATLQCETGFVINGTTDTSKTLTCSDNGRFETMEPCVDNDECSNNPCTSLQDCVNTIGSYNCPCKAGYQLGNSQCEDINECTMDNGGCSDMCTNAVPGYQCTCNSGYELYAYPGFNNISLSGAETGEMQGDVYYINHTCVRKMCPVLASPLNGTVLSNKQLFYYNDKVNFECDQGFTLKGNLQLTCTASGDWDSNAPTCSIGTCTTPLLSSDTNINRILPGESTAVNFGDNVIIECNYGSQMMNKSLYCVETGLTSFGLRGDDPSCPVIDCGKPKEVPGATYSMLGNTTLGSSFMFLCDVGFVKEGMSTLENDTVICQENGRWSFGNLTCQGGSCTDPGTPGGAIQVVDSYEVGKLLHFDCTKDGYEVMPSGPLLCEVTSDNVTIQWNTTGSPLPLCTDVAAPVFSDCPSDTIYVDATEAVQYTVPTATDNSGGVRSVTVSPAGFKPGVYVNRDVDVVYMAEDFSGNNATCTIMVRIKDRIYPEFTACRRIQGEFIDAAAGKMVNISDYYTVVNSTNTIVTPSDQVLVDYQTLDNPQTITITAADRWGTTSSCSFLLYTTGIL</sequence>
<dbReference type="InterPro" id="IPR049883">
    <property type="entry name" value="NOTCH1_EGF-like"/>
</dbReference>
<feature type="domain" description="Sushi" evidence="20">
    <location>
        <begin position="1032"/>
        <end position="1092"/>
    </location>
</feature>
<evidence type="ECO:0000259" key="19">
    <source>
        <dbReference type="PROSITE" id="PS50825"/>
    </source>
</evidence>
<dbReference type="Gene3D" id="2.10.25.10">
    <property type="entry name" value="Laminin"/>
    <property type="match status" value="2"/>
</dbReference>
<dbReference type="CDD" id="cd00112">
    <property type="entry name" value="LDLa"/>
    <property type="match status" value="1"/>
</dbReference>
<keyword evidence="10" id="KW-0325">Glycoprotein</keyword>
<dbReference type="SMART" id="SM00032">
    <property type="entry name" value="CCP"/>
    <property type="match status" value="8"/>
</dbReference>
<comment type="caution">
    <text evidence="12">Lacks conserved residue(s) required for the propagation of feature annotation.</text>
</comment>
<dbReference type="Gene3D" id="3.10.100.10">
    <property type="entry name" value="Mannose-Binding Protein A, subunit A"/>
    <property type="match status" value="1"/>
</dbReference>
<dbReference type="InterPro" id="IPR035976">
    <property type="entry name" value="Sushi/SCR/CCP_sf"/>
</dbReference>
<comment type="subcellular location">
    <subcellularLocation>
        <location evidence="1">Secreted</location>
    </subcellularLocation>
</comment>
<evidence type="ECO:0000256" key="13">
    <source>
        <dbReference type="PROSITE-ProRule" id="PRU00124"/>
    </source>
</evidence>
<keyword evidence="8" id="KW-0472">Membrane</keyword>
<evidence type="ECO:0000256" key="4">
    <source>
        <dbReference type="ARBA" id="ARBA00022659"/>
    </source>
</evidence>
<keyword evidence="7" id="KW-0677">Repeat</keyword>
<feature type="domain" description="CUB" evidence="16">
    <location>
        <begin position="851"/>
        <end position="965"/>
    </location>
</feature>
<evidence type="ECO:0000256" key="10">
    <source>
        <dbReference type="ARBA" id="ARBA00023180"/>
    </source>
</evidence>
<keyword evidence="2" id="KW-0964">Secreted</keyword>
<dbReference type="InterPro" id="IPR002172">
    <property type="entry name" value="LDrepeatLR_classA_rpt"/>
</dbReference>
<feature type="domain" description="Sushi" evidence="20">
    <location>
        <begin position="1447"/>
        <end position="1510"/>
    </location>
</feature>
<keyword evidence="6" id="KW-0732">Signal</keyword>
<name>A0AA88XP70_PINIB</name>
<dbReference type="SUPFAM" id="SSF57196">
    <property type="entry name" value="EGF/Laminin"/>
    <property type="match status" value="2"/>
</dbReference>
<evidence type="ECO:0000256" key="9">
    <source>
        <dbReference type="ARBA" id="ARBA00023157"/>
    </source>
</evidence>
<feature type="domain" description="Sushi" evidence="20">
    <location>
        <begin position="1511"/>
        <end position="1577"/>
    </location>
</feature>
<dbReference type="CDD" id="cd00033">
    <property type="entry name" value="CCP"/>
    <property type="match status" value="5"/>
</dbReference>
<dbReference type="PROSITE" id="PS00010">
    <property type="entry name" value="ASX_HYDROXYL"/>
    <property type="match status" value="1"/>
</dbReference>
<evidence type="ECO:0000256" key="2">
    <source>
        <dbReference type="ARBA" id="ARBA00022525"/>
    </source>
</evidence>
<keyword evidence="22" id="KW-1185">Reference proteome</keyword>
<dbReference type="GO" id="GO:0005576">
    <property type="term" value="C:extracellular region"/>
    <property type="evidence" value="ECO:0007669"/>
    <property type="project" value="UniProtKB-SubCell"/>
</dbReference>
<evidence type="ECO:0000313" key="22">
    <source>
        <dbReference type="Proteomes" id="UP001186944"/>
    </source>
</evidence>
<proteinExistence type="predicted"/>
<evidence type="ECO:0000259" key="18">
    <source>
        <dbReference type="PROSITE" id="PS50041"/>
    </source>
</evidence>
<dbReference type="InterPro" id="IPR001881">
    <property type="entry name" value="EGF-like_Ca-bd_dom"/>
</dbReference>
<dbReference type="Proteomes" id="UP001186944">
    <property type="component" value="Unassembled WGS sequence"/>
</dbReference>
<feature type="domain" description="C-type lectin" evidence="18">
    <location>
        <begin position="471"/>
        <end position="558"/>
    </location>
</feature>
<dbReference type="FunFam" id="2.10.70.10:FF:000014">
    <property type="entry name" value="Membrane cofactor protein"/>
    <property type="match status" value="1"/>
</dbReference>
<dbReference type="EMBL" id="VSWD01000010">
    <property type="protein sequence ID" value="KAK3089225.1"/>
    <property type="molecule type" value="Genomic_DNA"/>
</dbReference>
<dbReference type="PROSITE" id="PS01186">
    <property type="entry name" value="EGF_2"/>
    <property type="match status" value="1"/>
</dbReference>
<dbReference type="Pfam" id="PF02494">
    <property type="entry name" value="HYR"/>
    <property type="match status" value="1"/>
</dbReference>
<evidence type="ECO:0000256" key="12">
    <source>
        <dbReference type="PROSITE-ProRule" id="PRU00076"/>
    </source>
</evidence>
<feature type="domain" description="CUB" evidence="16">
    <location>
        <begin position="620"/>
        <end position="730"/>
    </location>
</feature>
<dbReference type="InterPro" id="IPR050350">
    <property type="entry name" value="Compl-Cell_Adhes-Reg"/>
</dbReference>
<dbReference type="InterPro" id="IPR003410">
    <property type="entry name" value="HYR_dom"/>
</dbReference>
<dbReference type="Pfam" id="PF00431">
    <property type="entry name" value="CUB"/>
    <property type="match status" value="3"/>
</dbReference>
<evidence type="ECO:0000259" key="16">
    <source>
        <dbReference type="PROSITE" id="PS01180"/>
    </source>
</evidence>
<dbReference type="CDD" id="cd00054">
    <property type="entry name" value="EGF_CA"/>
    <property type="match status" value="2"/>
</dbReference>
<dbReference type="InterPro" id="IPR000436">
    <property type="entry name" value="Sushi_SCR_CCP_dom"/>
</dbReference>
<dbReference type="SMART" id="SM00181">
    <property type="entry name" value="EGF"/>
    <property type="match status" value="2"/>
</dbReference>
<dbReference type="SUPFAM" id="SSF57424">
    <property type="entry name" value="LDL receptor-like module"/>
    <property type="match status" value="1"/>
</dbReference>
<keyword evidence="4 14" id="KW-0768">Sushi</keyword>
<evidence type="ECO:0000313" key="21">
    <source>
        <dbReference type="EMBL" id="KAK3089225.1"/>
    </source>
</evidence>
<feature type="coiled-coil region" evidence="15">
    <location>
        <begin position="91"/>
        <end position="139"/>
    </location>
</feature>
<feature type="domain" description="EGF-like" evidence="17">
    <location>
        <begin position="1216"/>
        <end position="1254"/>
    </location>
</feature>
<dbReference type="InterPro" id="IPR000742">
    <property type="entry name" value="EGF"/>
</dbReference>
<feature type="disulfide bond" evidence="14">
    <location>
        <begin position="1095"/>
        <end position="1138"/>
    </location>
</feature>
<feature type="domain" description="Sushi" evidence="20">
    <location>
        <begin position="1093"/>
        <end position="1153"/>
    </location>
</feature>
<evidence type="ECO:0000256" key="14">
    <source>
        <dbReference type="PROSITE-ProRule" id="PRU00302"/>
    </source>
</evidence>
<dbReference type="InterPro" id="IPR036055">
    <property type="entry name" value="LDL_receptor-like_sf"/>
</dbReference>
<dbReference type="PROSITE" id="PS50026">
    <property type="entry name" value="EGF_3"/>
    <property type="match status" value="1"/>
</dbReference>
<evidence type="ECO:0000256" key="3">
    <source>
        <dbReference type="ARBA" id="ARBA00022536"/>
    </source>
</evidence>
<dbReference type="PROSITE" id="PS50923">
    <property type="entry name" value="SUSHI"/>
    <property type="match status" value="6"/>
</dbReference>
<dbReference type="SMART" id="SM00192">
    <property type="entry name" value="LDLa"/>
    <property type="match status" value="1"/>
</dbReference>
<dbReference type="Gene3D" id="2.10.70.10">
    <property type="entry name" value="Complement Module, domain 1"/>
    <property type="match status" value="6"/>
</dbReference>
<dbReference type="PROSITE" id="PS01187">
    <property type="entry name" value="EGF_CA"/>
    <property type="match status" value="1"/>
</dbReference>
<protein>
    <submittedName>
        <fullName evidence="21">Uncharacterized protein</fullName>
    </submittedName>
</protein>
<evidence type="ECO:0000256" key="5">
    <source>
        <dbReference type="ARBA" id="ARBA00022692"/>
    </source>
</evidence>
<dbReference type="SMART" id="SM00042">
    <property type="entry name" value="CUB"/>
    <property type="match status" value="3"/>
</dbReference>
<feature type="disulfide bond" evidence="11">
    <location>
        <begin position="851"/>
        <end position="878"/>
    </location>
</feature>
<dbReference type="Pfam" id="PF00084">
    <property type="entry name" value="Sushi"/>
    <property type="match status" value="5"/>
</dbReference>
<dbReference type="PROSITE" id="PS50041">
    <property type="entry name" value="C_TYPE_LECTIN_2"/>
    <property type="match status" value="1"/>
</dbReference>
<feature type="coiled-coil region" evidence="15">
    <location>
        <begin position="430"/>
        <end position="464"/>
    </location>
</feature>
<feature type="domain" description="HYR" evidence="19">
    <location>
        <begin position="1576"/>
        <end position="1657"/>
    </location>
</feature>
<dbReference type="InterPro" id="IPR000152">
    <property type="entry name" value="EGF-type_Asp/Asn_hydroxyl_site"/>
</dbReference>
<dbReference type="InterPro" id="IPR018097">
    <property type="entry name" value="EGF_Ca-bd_CS"/>
</dbReference>
<feature type="disulfide bond" evidence="14">
    <location>
        <begin position="1124"/>
        <end position="1151"/>
    </location>
</feature>
<dbReference type="InterPro" id="IPR016187">
    <property type="entry name" value="CTDL_fold"/>
</dbReference>
<evidence type="ECO:0000256" key="15">
    <source>
        <dbReference type="SAM" id="Coils"/>
    </source>
</evidence>
<dbReference type="PANTHER" id="PTHR19325">
    <property type="entry name" value="COMPLEMENT COMPONENT-RELATED SUSHI DOMAIN-CONTAINING"/>
    <property type="match status" value="1"/>
</dbReference>
<comment type="caution">
    <text evidence="21">The sequence shown here is derived from an EMBL/GenBank/DDBJ whole genome shotgun (WGS) entry which is preliminary data.</text>
</comment>
<feature type="domain" description="Sushi" evidence="20">
    <location>
        <begin position="964"/>
        <end position="1031"/>
    </location>
</feature>
<feature type="domain" description="Sushi" evidence="20">
    <location>
        <begin position="1320"/>
        <end position="1379"/>
    </location>
</feature>
<dbReference type="PROSITE" id="PS50068">
    <property type="entry name" value="LDLRA_2"/>
    <property type="match status" value="1"/>
</dbReference>
<keyword evidence="8" id="KW-1133">Transmembrane helix</keyword>
<feature type="coiled-coil region" evidence="15">
    <location>
        <begin position="208"/>
        <end position="242"/>
    </location>
</feature>
<keyword evidence="3 12" id="KW-0245">EGF-like domain</keyword>
<dbReference type="PROSITE" id="PS01180">
    <property type="entry name" value="CUB"/>
    <property type="match status" value="2"/>
</dbReference>
<feature type="disulfide bond" evidence="13">
    <location>
        <begin position="587"/>
        <end position="605"/>
    </location>
</feature>
<dbReference type="InterPro" id="IPR001304">
    <property type="entry name" value="C-type_lectin-like"/>
</dbReference>
<dbReference type="InterPro" id="IPR016186">
    <property type="entry name" value="C-type_lectin-like/link_sf"/>
</dbReference>
<dbReference type="SUPFAM" id="SSF56436">
    <property type="entry name" value="C-type lectin-like"/>
    <property type="match status" value="1"/>
</dbReference>
<keyword evidence="15" id="KW-0175">Coiled coil</keyword>
<feature type="disulfide bond" evidence="14">
    <location>
        <begin position="1350"/>
        <end position="1377"/>
    </location>
</feature>
<reference evidence="21" key="1">
    <citation type="submission" date="2019-08" db="EMBL/GenBank/DDBJ databases">
        <title>The improved chromosome-level genome for the pearl oyster Pinctada fucata martensii using PacBio sequencing and Hi-C.</title>
        <authorList>
            <person name="Zheng Z."/>
        </authorList>
    </citation>
    <scope>NUCLEOTIDE SEQUENCE</scope>
    <source>
        <strain evidence="21">ZZ-2019</strain>
        <tissue evidence="21">Adductor muscle</tissue>
    </source>
</reference>
<dbReference type="InterPro" id="IPR000859">
    <property type="entry name" value="CUB_dom"/>
</dbReference>
<evidence type="ECO:0000256" key="11">
    <source>
        <dbReference type="PROSITE-ProRule" id="PRU00059"/>
    </source>
</evidence>
<dbReference type="InterPro" id="IPR035914">
    <property type="entry name" value="Sperma_CUB_dom_sf"/>
</dbReference>
<dbReference type="Gene3D" id="4.10.400.10">
    <property type="entry name" value="Low-density Lipoprotein Receptor"/>
    <property type="match status" value="1"/>
</dbReference>
<evidence type="ECO:0000256" key="6">
    <source>
        <dbReference type="ARBA" id="ARBA00022729"/>
    </source>
</evidence>
<organism evidence="21 22">
    <name type="scientific">Pinctada imbricata</name>
    <name type="common">Atlantic pearl-oyster</name>
    <name type="synonym">Pinctada martensii</name>
    <dbReference type="NCBI Taxonomy" id="66713"/>
    <lineage>
        <taxon>Eukaryota</taxon>
        <taxon>Metazoa</taxon>
        <taxon>Spiralia</taxon>
        <taxon>Lophotrochozoa</taxon>
        <taxon>Mollusca</taxon>
        <taxon>Bivalvia</taxon>
        <taxon>Autobranchia</taxon>
        <taxon>Pteriomorphia</taxon>
        <taxon>Pterioida</taxon>
        <taxon>Pterioidea</taxon>
        <taxon>Pteriidae</taxon>
        <taxon>Pinctada</taxon>
    </lineage>
</organism>
<dbReference type="Pfam" id="PF07645">
    <property type="entry name" value="EGF_CA"/>
    <property type="match status" value="2"/>
</dbReference>
<accession>A0AA88XP70</accession>
<dbReference type="Pfam" id="PF00059">
    <property type="entry name" value="Lectin_C"/>
    <property type="match status" value="1"/>
</dbReference>
<dbReference type="Pfam" id="PF00057">
    <property type="entry name" value="Ldl_recept_a"/>
    <property type="match status" value="1"/>
</dbReference>
<dbReference type="Gene3D" id="2.60.120.290">
    <property type="entry name" value="Spermadhesin, CUB domain"/>
    <property type="match status" value="3"/>
</dbReference>
<dbReference type="SMART" id="SM00179">
    <property type="entry name" value="EGF_CA"/>
    <property type="match status" value="2"/>
</dbReference>
<dbReference type="PANTHER" id="PTHR19325:SF575">
    <property type="entry name" value="LOCOMOTION-RELATED PROTEIN HIKARU GENKI"/>
    <property type="match status" value="1"/>
</dbReference>
<feature type="coiled-coil region" evidence="15">
    <location>
        <begin position="364"/>
        <end position="398"/>
    </location>
</feature>
<evidence type="ECO:0000256" key="7">
    <source>
        <dbReference type="ARBA" id="ARBA00022737"/>
    </source>
</evidence>
<feature type="disulfide bond" evidence="13">
    <location>
        <begin position="599"/>
        <end position="614"/>
    </location>
</feature>
<evidence type="ECO:0000256" key="8">
    <source>
        <dbReference type="ARBA" id="ARBA00022989"/>
    </source>
</evidence>
<evidence type="ECO:0000256" key="1">
    <source>
        <dbReference type="ARBA" id="ARBA00004613"/>
    </source>
</evidence>
<dbReference type="GO" id="GO:0005509">
    <property type="term" value="F:calcium ion binding"/>
    <property type="evidence" value="ECO:0007669"/>
    <property type="project" value="InterPro"/>
</dbReference>
<keyword evidence="5" id="KW-0812">Transmembrane</keyword>
<dbReference type="CDD" id="cd00037">
    <property type="entry name" value="CLECT"/>
    <property type="match status" value="1"/>
</dbReference>
<dbReference type="PROSITE" id="PS50825">
    <property type="entry name" value="HYR"/>
    <property type="match status" value="1"/>
</dbReference>